<dbReference type="FunFam" id="3.30.1140.40:FF:000003">
    <property type="entry name" value="tctex1 domain-containing protein 2"/>
    <property type="match status" value="1"/>
</dbReference>
<dbReference type="AlphaFoldDB" id="A0ABD2WWA1"/>
<comment type="similarity">
    <text evidence="1">Belongs to the dynein light chain Tctex-type family.</text>
</comment>
<evidence type="ECO:0008006" key="5">
    <source>
        <dbReference type="Google" id="ProtNLM"/>
    </source>
</evidence>
<dbReference type="InterPro" id="IPR005334">
    <property type="entry name" value="Tctex-1-like"/>
</dbReference>
<dbReference type="PANTHER" id="PTHR21255:SF7">
    <property type="entry name" value="DYNEIN LIGHT CHAIN TCTEX-TYPE PROTEIN 2B"/>
    <property type="match status" value="1"/>
</dbReference>
<dbReference type="EMBL" id="JBJJXI010000069">
    <property type="protein sequence ID" value="KAL3396843.1"/>
    <property type="molecule type" value="Genomic_DNA"/>
</dbReference>
<feature type="compositionally biased region" description="Basic and acidic residues" evidence="2">
    <location>
        <begin position="12"/>
        <end position="24"/>
    </location>
</feature>
<gene>
    <name evidence="3" type="ORF">TKK_009409</name>
</gene>
<protein>
    <recommendedName>
        <fullName evidence="5">Tctex1 domain-containing protein 2</fullName>
    </recommendedName>
</protein>
<reference evidence="3 4" key="1">
    <citation type="journal article" date="2024" name="bioRxiv">
        <title>A reference genome for Trichogramma kaykai: A tiny desert-dwelling parasitoid wasp with competing sex-ratio distorters.</title>
        <authorList>
            <person name="Culotta J."/>
            <person name="Lindsey A.R."/>
        </authorList>
    </citation>
    <scope>NUCLEOTIDE SEQUENCE [LARGE SCALE GENOMIC DNA]</scope>
    <source>
        <strain evidence="3 4">KSX58</strain>
    </source>
</reference>
<sequence>METVEKPQAVDTVEKEDSASKDETKEKCEVYSIRPKLENKFKPLSAKEIIHNVLFEQLAEKEYDEAEAKSWAKKITEIIRERLKKLDCKKYKFIVNAIIGSKNGAGMKVGTRCIWDAETDTYAHDSYNNDTLFCVVAVYAIYNYS</sequence>
<name>A0ABD2WWA1_9HYME</name>
<keyword evidence="4" id="KW-1185">Reference proteome</keyword>
<dbReference type="Gene3D" id="3.30.1140.40">
    <property type="entry name" value="Tctex-1"/>
    <property type="match status" value="1"/>
</dbReference>
<evidence type="ECO:0000256" key="2">
    <source>
        <dbReference type="SAM" id="MobiDB-lite"/>
    </source>
</evidence>
<comment type="caution">
    <text evidence="3">The sequence shown here is derived from an EMBL/GenBank/DDBJ whole genome shotgun (WGS) entry which is preliminary data.</text>
</comment>
<dbReference type="CDD" id="cd21459">
    <property type="entry name" value="DLC-like_TCTEX1D2"/>
    <property type="match status" value="1"/>
</dbReference>
<dbReference type="Pfam" id="PF03645">
    <property type="entry name" value="Tctex-1"/>
    <property type="match status" value="1"/>
</dbReference>
<evidence type="ECO:0000313" key="4">
    <source>
        <dbReference type="Proteomes" id="UP001627154"/>
    </source>
</evidence>
<feature type="region of interest" description="Disordered" evidence="2">
    <location>
        <begin position="1"/>
        <end position="24"/>
    </location>
</feature>
<proteinExistence type="inferred from homology"/>
<evidence type="ECO:0000256" key="1">
    <source>
        <dbReference type="ARBA" id="ARBA00005361"/>
    </source>
</evidence>
<dbReference type="Proteomes" id="UP001627154">
    <property type="component" value="Unassembled WGS sequence"/>
</dbReference>
<dbReference type="InterPro" id="IPR038586">
    <property type="entry name" value="Tctex-1-like_sf"/>
</dbReference>
<accession>A0ABD2WWA1</accession>
<evidence type="ECO:0000313" key="3">
    <source>
        <dbReference type="EMBL" id="KAL3396843.1"/>
    </source>
</evidence>
<organism evidence="3 4">
    <name type="scientific">Trichogramma kaykai</name>
    <dbReference type="NCBI Taxonomy" id="54128"/>
    <lineage>
        <taxon>Eukaryota</taxon>
        <taxon>Metazoa</taxon>
        <taxon>Ecdysozoa</taxon>
        <taxon>Arthropoda</taxon>
        <taxon>Hexapoda</taxon>
        <taxon>Insecta</taxon>
        <taxon>Pterygota</taxon>
        <taxon>Neoptera</taxon>
        <taxon>Endopterygota</taxon>
        <taxon>Hymenoptera</taxon>
        <taxon>Apocrita</taxon>
        <taxon>Proctotrupomorpha</taxon>
        <taxon>Chalcidoidea</taxon>
        <taxon>Trichogrammatidae</taxon>
        <taxon>Trichogramma</taxon>
    </lineage>
</organism>
<dbReference type="PANTHER" id="PTHR21255">
    <property type="entry name" value="T-COMPLEX-ASSOCIATED-TESTIS-EXPRESSED 1/ DYNEIN LIGHT CHAIN"/>
    <property type="match status" value="1"/>
</dbReference>